<evidence type="ECO:0000313" key="1">
    <source>
        <dbReference type="EMBL" id="OIQ66405.1"/>
    </source>
</evidence>
<sequence>MRRSLSVWGVRGRAGTWTPREALRLTISVRKNSWNWMASTPQTRQP</sequence>
<dbReference type="EMBL" id="MLJW01006625">
    <property type="protein sequence ID" value="OIQ66405.1"/>
    <property type="molecule type" value="Genomic_DNA"/>
</dbReference>
<proteinExistence type="predicted"/>
<dbReference type="AlphaFoldDB" id="A0A1J5PS61"/>
<reference evidence="1" key="1">
    <citation type="submission" date="2016-10" db="EMBL/GenBank/DDBJ databases">
        <title>Sequence of Gallionella enrichment culture.</title>
        <authorList>
            <person name="Poehlein A."/>
            <person name="Muehling M."/>
            <person name="Daniel R."/>
        </authorList>
    </citation>
    <scope>NUCLEOTIDE SEQUENCE</scope>
</reference>
<protein>
    <submittedName>
        <fullName evidence="1">Uncharacterized protein</fullName>
    </submittedName>
</protein>
<name>A0A1J5PS61_9ZZZZ</name>
<accession>A0A1J5PS61</accession>
<gene>
    <name evidence="1" type="ORF">GALL_520230</name>
</gene>
<organism evidence="1">
    <name type="scientific">mine drainage metagenome</name>
    <dbReference type="NCBI Taxonomy" id="410659"/>
    <lineage>
        <taxon>unclassified sequences</taxon>
        <taxon>metagenomes</taxon>
        <taxon>ecological metagenomes</taxon>
    </lineage>
</organism>
<comment type="caution">
    <text evidence="1">The sequence shown here is derived from an EMBL/GenBank/DDBJ whole genome shotgun (WGS) entry which is preliminary data.</text>
</comment>